<reference evidence="1 2" key="1">
    <citation type="journal article" date="2019" name="Commun. Biol.">
        <title>The bagworm genome reveals a unique fibroin gene that provides high tensile strength.</title>
        <authorList>
            <person name="Kono N."/>
            <person name="Nakamura H."/>
            <person name="Ohtoshi R."/>
            <person name="Tomita M."/>
            <person name="Numata K."/>
            <person name="Arakawa K."/>
        </authorList>
    </citation>
    <scope>NUCLEOTIDE SEQUENCE [LARGE SCALE GENOMIC DNA]</scope>
</reference>
<proteinExistence type="predicted"/>
<keyword evidence="2" id="KW-1185">Reference proteome</keyword>
<dbReference type="AlphaFoldDB" id="A0A4C1ZGI3"/>
<protein>
    <submittedName>
        <fullName evidence="1">Uncharacterized protein</fullName>
    </submittedName>
</protein>
<name>A0A4C1ZGI3_EUMVA</name>
<organism evidence="1 2">
    <name type="scientific">Eumeta variegata</name>
    <name type="common">Bagworm moth</name>
    <name type="synonym">Eumeta japonica</name>
    <dbReference type="NCBI Taxonomy" id="151549"/>
    <lineage>
        <taxon>Eukaryota</taxon>
        <taxon>Metazoa</taxon>
        <taxon>Ecdysozoa</taxon>
        <taxon>Arthropoda</taxon>
        <taxon>Hexapoda</taxon>
        <taxon>Insecta</taxon>
        <taxon>Pterygota</taxon>
        <taxon>Neoptera</taxon>
        <taxon>Endopterygota</taxon>
        <taxon>Lepidoptera</taxon>
        <taxon>Glossata</taxon>
        <taxon>Ditrysia</taxon>
        <taxon>Tineoidea</taxon>
        <taxon>Psychidae</taxon>
        <taxon>Oiketicinae</taxon>
        <taxon>Eumeta</taxon>
    </lineage>
</organism>
<evidence type="ECO:0000313" key="1">
    <source>
        <dbReference type="EMBL" id="GBP86039.1"/>
    </source>
</evidence>
<evidence type="ECO:0000313" key="2">
    <source>
        <dbReference type="Proteomes" id="UP000299102"/>
    </source>
</evidence>
<dbReference type="Proteomes" id="UP000299102">
    <property type="component" value="Unassembled WGS sequence"/>
</dbReference>
<gene>
    <name evidence="1" type="ORF">EVAR_68516_1</name>
</gene>
<dbReference type="EMBL" id="BGZK01001774">
    <property type="protein sequence ID" value="GBP86039.1"/>
    <property type="molecule type" value="Genomic_DNA"/>
</dbReference>
<comment type="caution">
    <text evidence="1">The sequence shown here is derived from an EMBL/GenBank/DDBJ whole genome shotgun (WGS) entry which is preliminary data.</text>
</comment>
<sequence length="108" mass="12319">MTPRCSGTVNAFCEHTTRAPAATERVTCRSGYGFDRAKRKLIFHTTLYAIGVEQETRRTRFAIIGEKKRFDRSVAWCRARPRGCATRRGPFARRRNATETDTHLTLAV</sequence>
<accession>A0A4C1ZGI3</accession>